<evidence type="ECO:0000313" key="3">
    <source>
        <dbReference type="EMBL" id="TXJ33304.1"/>
    </source>
</evidence>
<gene>
    <name evidence="3" type="ORF">EPJ71_03495</name>
    <name evidence="2" type="ORF">EPJ73_03995</name>
</gene>
<dbReference type="EMBL" id="SAXZ01000009">
    <property type="protein sequence ID" value="TXJ33304.1"/>
    <property type="molecule type" value="Genomic_DNA"/>
</dbReference>
<sequence length="128" mass="13396">MKSKQIIIMLLSVLVFAFASCKSNENPEGGGSAPFKVSSIVGTWSGEGVSFTIDNNGNVKMTMADGISVDKSFQIPEADWNSEKTEYTIKGDGVGLIGASITFKSATSGTATSTAGTTDIKKTIIITF</sequence>
<evidence type="ECO:0000313" key="5">
    <source>
        <dbReference type="Proteomes" id="UP000324336"/>
    </source>
</evidence>
<accession>A0AB38Q167</accession>
<evidence type="ECO:0000256" key="1">
    <source>
        <dbReference type="SAM" id="SignalP"/>
    </source>
</evidence>
<dbReference type="EMBL" id="SAYA01000015">
    <property type="protein sequence ID" value="TXJ26474.1"/>
    <property type="molecule type" value="Genomic_DNA"/>
</dbReference>
<reference evidence="2" key="2">
    <citation type="submission" date="2019-01" db="EMBL/GenBank/DDBJ databases">
        <authorList>
            <person name="Thorell K."/>
        </authorList>
    </citation>
    <scope>NUCLEOTIDE SEQUENCE</scope>
    <source>
        <strain evidence="2">PC4597II</strain>
        <strain evidence="3">PC5099IV</strain>
    </source>
</reference>
<dbReference type="RefSeq" id="WP_147557679.1">
    <property type="nucleotide sequence ID" value="NZ_SAXV01000016.1"/>
</dbReference>
<evidence type="ECO:0000313" key="4">
    <source>
        <dbReference type="Proteomes" id="UP000322659"/>
    </source>
</evidence>
<reference evidence="4 5" key="1">
    <citation type="journal article" date="1992" name="Lakartidningen">
        <title>[Penicillin V and not amoxicillin is the first choice preparation in acute otitis].</title>
        <authorList>
            <person name="Kamme C."/>
            <person name="Lundgren K."/>
            <person name="Prellner K."/>
        </authorList>
    </citation>
    <scope>NUCLEOTIDE SEQUENCE [LARGE SCALE GENOMIC DNA]</scope>
    <source>
        <strain evidence="2 5">PC4597II</strain>
        <strain evidence="3 4">PC5099IV</strain>
    </source>
</reference>
<evidence type="ECO:0000313" key="2">
    <source>
        <dbReference type="EMBL" id="TXJ26474.1"/>
    </source>
</evidence>
<dbReference type="Proteomes" id="UP000324336">
    <property type="component" value="Unassembled WGS sequence"/>
</dbReference>
<keyword evidence="1" id="KW-0732">Signal</keyword>
<dbReference type="Proteomes" id="UP000322659">
    <property type="component" value="Unassembled WGS sequence"/>
</dbReference>
<keyword evidence="4" id="KW-1185">Reference proteome</keyword>
<evidence type="ECO:0008006" key="6">
    <source>
        <dbReference type="Google" id="ProtNLM"/>
    </source>
</evidence>
<comment type="caution">
    <text evidence="2">The sequence shown here is derived from an EMBL/GenBank/DDBJ whole genome shotgun (WGS) entry which is preliminary data.</text>
</comment>
<feature type="chain" id="PRO_5044241418" description="Lipocalin-like domain-containing protein" evidence="1">
    <location>
        <begin position="20"/>
        <end position="128"/>
    </location>
</feature>
<protein>
    <recommendedName>
        <fullName evidence="6">Lipocalin-like domain-containing protein</fullName>
    </recommendedName>
</protein>
<dbReference type="AlphaFoldDB" id="A0AB38Q167"/>
<proteinExistence type="predicted"/>
<name>A0AB38Q167_9SPIR</name>
<dbReference type="PROSITE" id="PS51257">
    <property type="entry name" value="PROKAR_LIPOPROTEIN"/>
    <property type="match status" value="1"/>
</dbReference>
<feature type="signal peptide" evidence="1">
    <location>
        <begin position="1"/>
        <end position="19"/>
    </location>
</feature>
<organism evidence="2 5">
    <name type="scientific">Brachyspira aalborgi</name>
    <dbReference type="NCBI Taxonomy" id="29522"/>
    <lineage>
        <taxon>Bacteria</taxon>
        <taxon>Pseudomonadati</taxon>
        <taxon>Spirochaetota</taxon>
        <taxon>Spirochaetia</taxon>
        <taxon>Brachyspirales</taxon>
        <taxon>Brachyspiraceae</taxon>
        <taxon>Brachyspira</taxon>
    </lineage>
</organism>